<comment type="function">
    <text evidence="3">Acyl-CoA synthases catalyze the initial reaction in fatty acid metabolism, by forming a thioester with CoA. Has some preference toward medium-chain substrates. Plays a role in adipocyte differentiation.</text>
</comment>
<keyword evidence="9" id="KW-1185">Reference proteome</keyword>
<feature type="domain" description="AMP-dependent synthetase/ligase" evidence="7">
    <location>
        <begin position="51"/>
        <end position="137"/>
    </location>
</feature>
<keyword evidence="2" id="KW-0436">Ligase</keyword>
<dbReference type="Gene3D" id="3.40.50.980">
    <property type="match status" value="1"/>
</dbReference>
<dbReference type="AlphaFoldDB" id="A0A7J7KAE6"/>
<evidence type="ECO:0000313" key="9">
    <source>
        <dbReference type="Proteomes" id="UP000593567"/>
    </source>
</evidence>
<dbReference type="Pfam" id="PF00501">
    <property type="entry name" value="AMP-binding"/>
    <property type="match status" value="1"/>
</dbReference>
<evidence type="ECO:0000256" key="1">
    <source>
        <dbReference type="ARBA" id="ARBA00006432"/>
    </source>
</evidence>
<dbReference type="OrthoDB" id="1700726at2759"/>
<dbReference type="InterPro" id="IPR000873">
    <property type="entry name" value="AMP-dep_synth/lig_dom"/>
</dbReference>
<evidence type="ECO:0000256" key="4">
    <source>
        <dbReference type="ARBA" id="ARBA00039638"/>
    </source>
</evidence>
<comment type="catalytic activity">
    <reaction evidence="5">
        <text>octanoate + ATP + CoA = octanoyl-CoA + AMP + diphosphate</text>
        <dbReference type="Rhea" id="RHEA:33631"/>
        <dbReference type="ChEBI" id="CHEBI:25646"/>
        <dbReference type="ChEBI" id="CHEBI:30616"/>
        <dbReference type="ChEBI" id="CHEBI:33019"/>
        <dbReference type="ChEBI" id="CHEBI:57287"/>
        <dbReference type="ChEBI" id="CHEBI:57386"/>
        <dbReference type="ChEBI" id="CHEBI:456215"/>
    </reaction>
</comment>
<dbReference type="EMBL" id="VXIV02000920">
    <property type="protein sequence ID" value="KAF6035183.1"/>
    <property type="molecule type" value="Genomic_DNA"/>
</dbReference>
<evidence type="ECO:0000256" key="6">
    <source>
        <dbReference type="ARBA" id="ARBA00048277"/>
    </source>
</evidence>
<dbReference type="GO" id="GO:0031956">
    <property type="term" value="F:medium-chain fatty acid-CoA ligase activity"/>
    <property type="evidence" value="ECO:0007669"/>
    <property type="project" value="UniProtKB-EC"/>
</dbReference>
<dbReference type="PANTHER" id="PTHR43201">
    <property type="entry name" value="ACYL-COA SYNTHETASE"/>
    <property type="match status" value="1"/>
</dbReference>
<dbReference type="GO" id="GO:0006631">
    <property type="term" value="P:fatty acid metabolic process"/>
    <property type="evidence" value="ECO:0007669"/>
    <property type="project" value="TreeGrafter"/>
</dbReference>
<protein>
    <recommendedName>
        <fullName evidence="4">Medium-chain acyl-CoA ligase ACSF2, mitochondrial</fullName>
    </recommendedName>
</protein>
<proteinExistence type="inferred from homology"/>
<reference evidence="8" key="1">
    <citation type="submission" date="2020-06" db="EMBL/GenBank/DDBJ databases">
        <title>Draft genome of Bugula neritina, a colonial animal packing powerful symbionts and potential medicines.</title>
        <authorList>
            <person name="Rayko M."/>
        </authorList>
    </citation>
    <scope>NUCLEOTIDE SEQUENCE [LARGE SCALE GENOMIC DNA]</scope>
    <source>
        <strain evidence="8">Kwan_BN1</strain>
    </source>
</reference>
<evidence type="ECO:0000256" key="3">
    <source>
        <dbReference type="ARBA" id="ARBA00037247"/>
    </source>
</evidence>
<accession>A0A7J7KAE6</accession>
<evidence type="ECO:0000259" key="7">
    <source>
        <dbReference type="Pfam" id="PF00501"/>
    </source>
</evidence>
<evidence type="ECO:0000313" key="8">
    <source>
        <dbReference type="EMBL" id="KAF6035183.1"/>
    </source>
</evidence>
<sequence>MRFTIIPCESSIRQLFLSNLSSSVCRYSVNLSYASSPSDHTLSGATIGELFNKQVEATPDRDMIVFSRDNVRLTYQQFKSKMDDLAAGLLALGLKPGDRVGIWSPNRAEWVLTQIATAHIGLIMVNVNPAYRVQELNTHPEGWNETMIMAESFKTQTTMR</sequence>
<comment type="caution">
    <text evidence="8">The sequence shown here is derived from an EMBL/GenBank/DDBJ whole genome shotgun (WGS) entry which is preliminary data.</text>
</comment>
<comment type="similarity">
    <text evidence="1">Belongs to the ATP-dependent AMP-binding enzyme family.</text>
</comment>
<dbReference type="SUPFAM" id="SSF56801">
    <property type="entry name" value="Acetyl-CoA synthetase-like"/>
    <property type="match status" value="1"/>
</dbReference>
<evidence type="ECO:0000256" key="5">
    <source>
        <dbReference type="ARBA" id="ARBA00047319"/>
    </source>
</evidence>
<organism evidence="8 9">
    <name type="scientific">Bugula neritina</name>
    <name type="common">Brown bryozoan</name>
    <name type="synonym">Sertularia neritina</name>
    <dbReference type="NCBI Taxonomy" id="10212"/>
    <lineage>
        <taxon>Eukaryota</taxon>
        <taxon>Metazoa</taxon>
        <taxon>Spiralia</taxon>
        <taxon>Lophotrochozoa</taxon>
        <taxon>Bryozoa</taxon>
        <taxon>Gymnolaemata</taxon>
        <taxon>Cheilostomatida</taxon>
        <taxon>Flustrina</taxon>
        <taxon>Buguloidea</taxon>
        <taxon>Bugulidae</taxon>
        <taxon>Bugula</taxon>
    </lineage>
</organism>
<evidence type="ECO:0000256" key="2">
    <source>
        <dbReference type="ARBA" id="ARBA00022598"/>
    </source>
</evidence>
<dbReference type="PANTHER" id="PTHR43201:SF5">
    <property type="entry name" value="MEDIUM-CHAIN ACYL-COA LIGASE ACSF2, MITOCHONDRIAL"/>
    <property type="match status" value="1"/>
</dbReference>
<name>A0A7J7KAE6_BUGNE</name>
<comment type="catalytic activity">
    <reaction evidence="6">
        <text>a medium-chain fatty acid + ATP + CoA = a medium-chain fatty acyl-CoA + AMP + diphosphate</text>
        <dbReference type="Rhea" id="RHEA:48340"/>
        <dbReference type="ChEBI" id="CHEBI:30616"/>
        <dbReference type="ChEBI" id="CHEBI:33019"/>
        <dbReference type="ChEBI" id="CHEBI:57287"/>
        <dbReference type="ChEBI" id="CHEBI:59558"/>
        <dbReference type="ChEBI" id="CHEBI:90546"/>
        <dbReference type="ChEBI" id="CHEBI:456215"/>
        <dbReference type="EC" id="6.2.1.2"/>
    </reaction>
</comment>
<gene>
    <name evidence="8" type="ORF">EB796_006515</name>
</gene>
<dbReference type="Proteomes" id="UP000593567">
    <property type="component" value="Unassembled WGS sequence"/>
</dbReference>